<keyword evidence="25" id="KW-1185">Reference proteome</keyword>
<protein>
    <recommendedName>
        <fullName evidence="20">Aminopeptidase</fullName>
        <ecNumber evidence="20">3.4.11.-</ecNumber>
    </recommendedName>
</protein>
<evidence type="ECO:0000256" key="9">
    <source>
        <dbReference type="ARBA" id="ARBA00022692"/>
    </source>
</evidence>
<keyword evidence="13" id="KW-0106">Calcium</keyword>
<dbReference type="EMBL" id="CAXLJM020000013">
    <property type="protein sequence ID" value="CAL8078991.1"/>
    <property type="molecule type" value="Genomic_DNA"/>
</dbReference>
<gene>
    <name evidence="24" type="ORF">ODALV1_LOCUS4247</name>
</gene>
<dbReference type="PANTHER" id="PTHR11533">
    <property type="entry name" value="PROTEASE M1 ZINC METALLOPROTEASE"/>
    <property type="match status" value="1"/>
</dbReference>
<evidence type="ECO:0000256" key="2">
    <source>
        <dbReference type="ARBA" id="ARBA00004401"/>
    </source>
</evidence>
<dbReference type="Gene3D" id="2.60.40.1910">
    <property type="match status" value="1"/>
</dbReference>
<dbReference type="EC" id="3.4.11.-" evidence="20"/>
<dbReference type="InterPro" id="IPR034016">
    <property type="entry name" value="M1_APN-typ"/>
</dbReference>
<dbReference type="Gene3D" id="2.60.40.1730">
    <property type="entry name" value="tricorn interacting facor f3 domain"/>
    <property type="match status" value="1"/>
</dbReference>
<dbReference type="InterPro" id="IPR045357">
    <property type="entry name" value="Aminopeptidase_N-like_N"/>
</dbReference>
<evidence type="ECO:0000256" key="11">
    <source>
        <dbReference type="ARBA" id="ARBA00022801"/>
    </source>
</evidence>
<dbReference type="Pfam" id="PF01433">
    <property type="entry name" value="Peptidase_M1"/>
    <property type="match status" value="1"/>
</dbReference>
<keyword evidence="17 20" id="KW-0472">Membrane</keyword>
<keyword evidence="14" id="KW-0735">Signal-anchor</keyword>
<dbReference type="Pfam" id="PF17900">
    <property type="entry name" value="Peptidase_M1_N"/>
    <property type="match status" value="1"/>
</dbReference>
<dbReference type="InterPro" id="IPR014782">
    <property type="entry name" value="Peptidase_M1_dom"/>
</dbReference>
<keyword evidence="11 20" id="KW-0378">Hydrolase</keyword>
<dbReference type="PANTHER" id="PTHR11533:SF276">
    <property type="entry name" value="GLUTAMYL AMINOPEPTIDASE"/>
    <property type="match status" value="1"/>
</dbReference>
<comment type="subunit">
    <text evidence="5">Homodimer; disulfide-linked.</text>
</comment>
<keyword evidence="19" id="KW-0325">Glycoprotein</keyword>
<dbReference type="InterPro" id="IPR050344">
    <property type="entry name" value="Peptidase_M1_aminopeptidases"/>
</dbReference>
<evidence type="ECO:0000256" key="15">
    <source>
        <dbReference type="ARBA" id="ARBA00022989"/>
    </source>
</evidence>
<dbReference type="SUPFAM" id="SSF63737">
    <property type="entry name" value="Leukotriene A4 hydrolase N-terminal domain"/>
    <property type="match status" value="1"/>
</dbReference>
<dbReference type="Pfam" id="PF11838">
    <property type="entry name" value="ERAP1_C"/>
    <property type="match status" value="1"/>
</dbReference>
<evidence type="ECO:0000256" key="19">
    <source>
        <dbReference type="ARBA" id="ARBA00023180"/>
    </source>
</evidence>
<dbReference type="PRINTS" id="PR00756">
    <property type="entry name" value="ALADIPTASE"/>
</dbReference>
<evidence type="ECO:0000256" key="18">
    <source>
        <dbReference type="ARBA" id="ARBA00023157"/>
    </source>
</evidence>
<evidence type="ECO:0000313" key="25">
    <source>
        <dbReference type="Proteomes" id="UP001642540"/>
    </source>
</evidence>
<evidence type="ECO:0000259" key="23">
    <source>
        <dbReference type="Pfam" id="PF17900"/>
    </source>
</evidence>
<feature type="transmembrane region" description="Helical" evidence="20">
    <location>
        <begin position="7"/>
        <end position="29"/>
    </location>
</feature>
<reference evidence="24 25" key="1">
    <citation type="submission" date="2024-08" db="EMBL/GenBank/DDBJ databases">
        <authorList>
            <person name="Cucini C."/>
            <person name="Frati F."/>
        </authorList>
    </citation>
    <scope>NUCLEOTIDE SEQUENCE [LARGE SCALE GENOMIC DNA]</scope>
</reference>
<evidence type="ECO:0000256" key="6">
    <source>
        <dbReference type="ARBA" id="ARBA00022438"/>
    </source>
</evidence>
<evidence type="ECO:0000256" key="3">
    <source>
        <dbReference type="ARBA" id="ARBA00004609"/>
    </source>
</evidence>
<proteinExistence type="inferred from homology"/>
<dbReference type="InterPro" id="IPR042097">
    <property type="entry name" value="Aminopeptidase_N-like_N_sf"/>
</dbReference>
<evidence type="ECO:0000256" key="4">
    <source>
        <dbReference type="ARBA" id="ARBA00010136"/>
    </source>
</evidence>
<evidence type="ECO:0000313" key="24">
    <source>
        <dbReference type="EMBL" id="CAL8078991.1"/>
    </source>
</evidence>
<dbReference type="Gene3D" id="1.10.390.10">
    <property type="entry name" value="Neutral Protease Domain 2"/>
    <property type="match status" value="1"/>
</dbReference>
<evidence type="ECO:0000256" key="14">
    <source>
        <dbReference type="ARBA" id="ARBA00022968"/>
    </source>
</evidence>
<organism evidence="24 25">
    <name type="scientific">Orchesella dallaii</name>
    <dbReference type="NCBI Taxonomy" id="48710"/>
    <lineage>
        <taxon>Eukaryota</taxon>
        <taxon>Metazoa</taxon>
        <taxon>Ecdysozoa</taxon>
        <taxon>Arthropoda</taxon>
        <taxon>Hexapoda</taxon>
        <taxon>Collembola</taxon>
        <taxon>Entomobryomorpha</taxon>
        <taxon>Entomobryoidea</taxon>
        <taxon>Orchesellidae</taxon>
        <taxon>Orchesellinae</taxon>
        <taxon>Orchesella</taxon>
    </lineage>
</organism>
<keyword evidence="10 20" id="KW-0479">Metal-binding</keyword>
<evidence type="ECO:0000256" key="13">
    <source>
        <dbReference type="ARBA" id="ARBA00022837"/>
    </source>
</evidence>
<name>A0ABP1PYI0_9HEXA</name>
<keyword evidence="15 20" id="KW-1133">Transmembrane helix</keyword>
<keyword evidence="18" id="KW-1015">Disulfide bond</keyword>
<keyword evidence="9 20" id="KW-0812">Transmembrane</keyword>
<dbReference type="SUPFAM" id="SSF55486">
    <property type="entry name" value="Metalloproteases ('zincins'), catalytic domain"/>
    <property type="match status" value="1"/>
</dbReference>
<evidence type="ECO:0000256" key="8">
    <source>
        <dbReference type="ARBA" id="ARBA00022670"/>
    </source>
</evidence>
<dbReference type="Gene3D" id="1.25.50.20">
    <property type="match status" value="1"/>
</dbReference>
<evidence type="ECO:0000259" key="21">
    <source>
        <dbReference type="Pfam" id="PF01433"/>
    </source>
</evidence>
<dbReference type="InterPro" id="IPR024571">
    <property type="entry name" value="ERAP1-like_C_dom"/>
</dbReference>
<feature type="domain" description="Peptidase M1 membrane alanine aminopeptidase" evidence="21">
    <location>
        <begin position="306"/>
        <end position="525"/>
    </location>
</feature>
<keyword evidence="7" id="KW-1003">Cell membrane</keyword>
<dbReference type="Proteomes" id="UP001642540">
    <property type="component" value="Unassembled WGS sequence"/>
</dbReference>
<evidence type="ECO:0000256" key="17">
    <source>
        <dbReference type="ARBA" id="ARBA00023136"/>
    </source>
</evidence>
<accession>A0ABP1PYI0</accession>
<dbReference type="CDD" id="cd09601">
    <property type="entry name" value="M1_APN-Q_like"/>
    <property type="match status" value="1"/>
</dbReference>
<evidence type="ECO:0000256" key="10">
    <source>
        <dbReference type="ARBA" id="ARBA00022723"/>
    </source>
</evidence>
<keyword evidence="12 20" id="KW-0862">Zinc</keyword>
<evidence type="ECO:0000256" key="7">
    <source>
        <dbReference type="ARBA" id="ARBA00022475"/>
    </source>
</evidence>
<keyword evidence="6 20" id="KW-0031">Aminopeptidase</keyword>
<evidence type="ECO:0000256" key="20">
    <source>
        <dbReference type="RuleBase" id="RU364040"/>
    </source>
</evidence>
<feature type="domain" description="ERAP1-like C-terminal" evidence="22">
    <location>
        <begin position="623"/>
        <end position="940"/>
    </location>
</feature>
<evidence type="ECO:0000256" key="1">
    <source>
        <dbReference type="ARBA" id="ARBA00001703"/>
    </source>
</evidence>
<comment type="caution">
    <text evidence="24">The sequence shown here is derived from an EMBL/GenBank/DDBJ whole genome shotgun (WGS) entry which is preliminary data.</text>
</comment>
<feature type="domain" description="Aminopeptidase N-like N-terminal" evidence="23">
    <location>
        <begin position="83"/>
        <end position="271"/>
    </location>
</feature>
<keyword evidence="8 20" id="KW-0645">Protease</keyword>
<evidence type="ECO:0000259" key="22">
    <source>
        <dbReference type="Pfam" id="PF11838"/>
    </source>
</evidence>
<comment type="cofactor">
    <cofactor evidence="20">
        <name>Zn(2+)</name>
        <dbReference type="ChEBI" id="CHEBI:29105"/>
    </cofactor>
    <text evidence="20">Binds 1 zinc ion per subunit.</text>
</comment>
<evidence type="ECO:0000256" key="16">
    <source>
        <dbReference type="ARBA" id="ARBA00023049"/>
    </source>
</evidence>
<evidence type="ECO:0000256" key="12">
    <source>
        <dbReference type="ARBA" id="ARBA00022833"/>
    </source>
</evidence>
<keyword evidence="16 20" id="KW-0482">Metalloprotease</keyword>
<sequence length="961" mass="111296">MTLLRRIGNGILVLLFFCVIGGMIAWGIISHNDNEREKEARRAGEKLVQQDMESQDDSNLGVVKGCHGPSWKCSLRLDPTVIPLHYEIYINPNIQTGLFAGNVKIKLYLTKDVEHIRLHIKDLDILSTIVKVNNEEVNNITAFLYEDNEFWVIDHTTSNKMFQKGDYTLDIKFQGDMTKKIVGVYRAAYFDKNENETRYVVSTKFQPTDARRAFPCFDEPGFKSTFSLRIVRPRNLTCISNMPIHSEELNTPEPGYTTVFFEKSVPMVTYLVAFAIGDFESRNSTTERGLPVRVYATRPLAPNVEYAASIAPKMVEFYEDYFKVKYPLPKLDIIGIPEFISGAMEHWGMISFRESNLVYTPGVSSAYNKKRVAAVISHEIAHMWFGNLMTLKWWNDLWLNEGFASYMEYKGINHVHPEWKINWQFLADDFADTLRLDARMSSHPIVQAVSHPNQITELFDAISYSKGATIIRMLEDFMGVEAFRNGVSSFLTEFSFKNAVTQDLWDSLQKEVTENVNISLIMSTWTTQMGYPVVTPTQLNSTKIRFSQQRFYENRGGGQNSPKEFLKYIPMMKTALSSPFNYMWEIPLKIEYGTFDGNKGTKVFWMNHTTNEVDVDLGTNYDWFKLNPGYVGLYRINYDETMVRKIQQELIDHWTVPDKCGLMRDLFSLANGNYTQDFSLALEFAQILKGETEFLLWDCADGHLRKIGKLLRKTSPDVYPTYQRYMQGLVEKAYDSLEWKDTEEEDLMKRLIKPKIISLACEFELQKCRQHASELLNASLESSENVLGGFRDVVYKWGMYQADNATWQQVWKRYMNENDPQERVRLLRGLASIQNADLIQQLLDLAQDDKVVRKQDYFGVLKYIGQNPVGNPIVWNFYKNEFKKLSDKFGIDSKYFGRVVQDLTSEFSNEDELKEVFDLFEKYPNGGAGTNARKYAVENIINNIHWRSTHSSKVEEWLKNF</sequence>
<comment type="subcellular location">
    <subcellularLocation>
        <location evidence="3">Cell membrane</location>
        <topology evidence="3">Lipid-anchor</topology>
        <topology evidence="3">GPI-anchor</topology>
    </subcellularLocation>
    <subcellularLocation>
        <location evidence="2">Cell membrane</location>
        <topology evidence="2">Single-pass type II membrane protein</topology>
    </subcellularLocation>
</comment>
<dbReference type="InterPro" id="IPR001930">
    <property type="entry name" value="Peptidase_M1"/>
</dbReference>
<evidence type="ECO:0000256" key="5">
    <source>
        <dbReference type="ARBA" id="ARBA00011748"/>
    </source>
</evidence>
<dbReference type="InterPro" id="IPR027268">
    <property type="entry name" value="Peptidase_M4/M1_CTD_sf"/>
</dbReference>
<comment type="similarity">
    <text evidence="4 20">Belongs to the peptidase M1 family.</text>
</comment>
<comment type="catalytic activity">
    <reaction evidence="1">
        <text>Release of N-terminal glutamate (and to a lesser extent aspartate) from a peptide.</text>
        <dbReference type="EC" id="3.4.11.7"/>
    </reaction>
</comment>